<feature type="domain" description="LIM zinc-binding" evidence="10">
    <location>
        <begin position="21"/>
        <end position="80"/>
    </location>
</feature>
<comment type="subcellular location">
    <subcellularLocation>
        <location evidence="1">Cytoplasm</location>
    </subcellularLocation>
</comment>
<feature type="region of interest" description="Disordered" evidence="9">
    <location>
        <begin position="356"/>
        <end position="378"/>
    </location>
</feature>
<dbReference type="CDD" id="cd09330">
    <property type="entry name" value="LIM4_abLIM"/>
    <property type="match status" value="1"/>
</dbReference>
<feature type="domain" description="LIM zinc-binding" evidence="10">
    <location>
        <begin position="149"/>
        <end position="208"/>
    </location>
</feature>
<dbReference type="GO" id="GO:0005737">
    <property type="term" value="C:cytoplasm"/>
    <property type="evidence" value="ECO:0007669"/>
    <property type="project" value="UniProtKB-SubCell"/>
</dbReference>
<dbReference type="Bgee" id="ENSECAG00000016129">
    <property type="expression patterns" value="Expressed in retina and 23 other cell types or tissues"/>
</dbReference>
<keyword evidence="5" id="KW-0677">Repeat</keyword>
<dbReference type="FunFam" id="1.10.950.10:FF:000001">
    <property type="entry name" value="actin-binding LIM protein 1 isoform X2"/>
    <property type="match status" value="1"/>
</dbReference>
<evidence type="ECO:0000259" key="10">
    <source>
        <dbReference type="PROSITE" id="PS50023"/>
    </source>
</evidence>
<evidence type="ECO:0000256" key="6">
    <source>
        <dbReference type="ARBA" id="ARBA00022833"/>
    </source>
</evidence>
<dbReference type="FunFam" id="2.10.110.10:FF:000024">
    <property type="entry name" value="actin-binding LIM protein 1 isoform X1"/>
    <property type="match status" value="1"/>
</dbReference>
<dbReference type="CDD" id="cd09328">
    <property type="entry name" value="LIM2_abLIM"/>
    <property type="match status" value="1"/>
</dbReference>
<dbReference type="CDD" id="cd09327">
    <property type="entry name" value="LIM1_abLIM"/>
    <property type="match status" value="1"/>
</dbReference>
<dbReference type="FunFam" id="2.10.110.10:FF:000004">
    <property type="entry name" value="actin-binding LIM protein 1 isoform X1"/>
    <property type="match status" value="1"/>
</dbReference>
<dbReference type="PANTHER" id="PTHR24213">
    <property type="entry name" value="ACTIN-BINDING LIM PROTEIN"/>
    <property type="match status" value="1"/>
</dbReference>
<protein>
    <submittedName>
        <fullName evidence="12">Actin binding LIM protein family member 3</fullName>
    </submittedName>
</protein>
<feature type="region of interest" description="Disordered" evidence="9">
    <location>
        <begin position="310"/>
        <end position="330"/>
    </location>
</feature>
<dbReference type="SUPFAM" id="SSF57716">
    <property type="entry name" value="Glucocorticoid receptor-like (DNA-binding domain)"/>
    <property type="match status" value="6"/>
</dbReference>
<dbReference type="InterPro" id="IPR036886">
    <property type="entry name" value="Villin_headpiece_dom_sf"/>
</dbReference>
<keyword evidence="7 8" id="KW-0440">LIM domain</keyword>
<organism evidence="12 13">
    <name type="scientific">Equus caballus</name>
    <name type="common">Horse</name>
    <dbReference type="NCBI Taxonomy" id="9796"/>
    <lineage>
        <taxon>Eukaryota</taxon>
        <taxon>Metazoa</taxon>
        <taxon>Chordata</taxon>
        <taxon>Craniata</taxon>
        <taxon>Vertebrata</taxon>
        <taxon>Euteleostomi</taxon>
        <taxon>Mammalia</taxon>
        <taxon>Eutheria</taxon>
        <taxon>Laurasiatheria</taxon>
        <taxon>Perissodactyla</taxon>
        <taxon>Equidae</taxon>
        <taxon>Equus</taxon>
    </lineage>
</organism>
<evidence type="ECO:0000313" key="13">
    <source>
        <dbReference type="Proteomes" id="UP000002281"/>
    </source>
</evidence>
<dbReference type="GO" id="GO:0007010">
    <property type="term" value="P:cytoskeleton organization"/>
    <property type="evidence" value="ECO:0007669"/>
    <property type="project" value="InterPro"/>
</dbReference>
<evidence type="ECO:0000256" key="4">
    <source>
        <dbReference type="ARBA" id="ARBA00022723"/>
    </source>
</evidence>
<proteinExistence type="predicted"/>
<feature type="compositionally biased region" description="Polar residues" evidence="9">
    <location>
        <begin position="318"/>
        <end position="330"/>
    </location>
</feature>
<reference evidence="12" key="3">
    <citation type="submission" date="2025-09" db="UniProtKB">
        <authorList>
            <consortium name="Ensembl"/>
        </authorList>
    </citation>
    <scope>IDENTIFICATION</scope>
    <source>
        <strain evidence="12">Thoroughbred</strain>
    </source>
</reference>
<dbReference type="Ensembl" id="ENSECAT00000052224.3">
    <property type="protein sequence ID" value="ENSECAP00000045085.3"/>
    <property type="gene ID" value="ENSECAG00000016129.4"/>
</dbReference>
<dbReference type="SMART" id="SM00132">
    <property type="entry name" value="LIM"/>
    <property type="match status" value="4"/>
</dbReference>
<dbReference type="Proteomes" id="UP000002281">
    <property type="component" value="Chromosome 14"/>
</dbReference>
<accession>A0A3Q2IAJ7</accession>
<dbReference type="GeneTree" id="ENSGT00950000182850"/>
<dbReference type="Gene3D" id="1.10.950.10">
    <property type="entry name" value="Villin headpiece domain"/>
    <property type="match status" value="1"/>
</dbReference>
<dbReference type="FunFam" id="2.10.110.10:FF:000007">
    <property type="entry name" value="actin-binding LIM protein 1 isoform X1"/>
    <property type="match status" value="1"/>
</dbReference>
<dbReference type="Pfam" id="PF02209">
    <property type="entry name" value="VHP"/>
    <property type="match status" value="1"/>
</dbReference>
<evidence type="ECO:0000256" key="9">
    <source>
        <dbReference type="SAM" id="MobiDB-lite"/>
    </source>
</evidence>
<evidence type="ECO:0000256" key="5">
    <source>
        <dbReference type="ARBA" id="ARBA00022737"/>
    </source>
</evidence>
<dbReference type="ExpressionAtlas" id="A0A3Q2IAJ7">
    <property type="expression patterns" value="baseline"/>
</dbReference>
<evidence type="ECO:0000313" key="12">
    <source>
        <dbReference type="Ensembl" id="ENSECAP00000045085.3"/>
    </source>
</evidence>
<evidence type="ECO:0000256" key="8">
    <source>
        <dbReference type="PROSITE-ProRule" id="PRU00125"/>
    </source>
</evidence>
<name>A0A3Q2IAJ7_HORSE</name>
<evidence type="ECO:0000256" key="1">
    <source>
        <dbReference type="ARBA" id="ARBA00004496"/>
    </source>
</evidence>
<reference evidence="12 13" key="1">
    <citation type="journal article" date="2009" name="Science">
        <title>Genome sequence, comparative analysis, and population genetics of the domestic horse.</title>
        <authorList>
            <consortium name="Broad Institute Genome Sequencing Platform"/>
            <consortium name="Broad Institute Whole Genome Assembly Team"/>
            <person name="Wade C.M."/>
            <person name="Giulotto E."/>
            <person name="Sigurdsson S."/>
            <person name="Zoli M."/>
            <person name="Gnerre S."/>
            <person name="Imsland F."/>
            <person name="Lear T.L."/>
            <person name="Adelson D.L."/>
            <person name="Bailey E."/>
            <person name="Bellone R.R."/>
            <person name="Bloecker H."/>
            <person name="Distl O."/>
            <person name="Edgar R.C."/>
            <person name="Garber M."/>
            <person name="Leeb T."/>
            <person name="Mauceli E."/>
            <person name="MacLeod J.N."/>
            <person name="Penedo M.C.T."/>
            <person name="Raison J.M."/>
            <person name="Sharpe T."/>
            <person name="Vogel J."/>
            <person name="Andersson L."/>
            <person name="Antczak D.F."/>
            <person name="Biagi T."/>
            <person name="Binns M.M."/>
            <person name="Chowdhary B.P."/>
            <person name="Coleman S.J."/>
            <person name="Della Valle G."/>
            <person name="Fryc S."/>
            <person name="Guerin G."/>
            <person name="Hasegawa T."/>
            <person name="Hill E.W."/>
            <person name="Jurka J."/>
            <person name="Kiialainen A."/>
            <person name="Lindgren G."/>
            <person name="Liu J."/>
            <person name="Magnani E."/>
            <person name="Mickelson J.R."/>
            <person name="Murray J."/>
            <person name="Nergadze S.G."/>
            <person name="Onofrio R."/>
            <person name="Pedroni S."/>
            <person name="Piras M.F."/>
            <person name="Raudsepp T."/>
            <person name="Rocchi M."/>
            <person name="Roeed K.H."/>
            <person name="Ryder O.A."/>
            <person name="Searle S."/>
            <person name="Skow L."/>
            <person name="Swinburne J.E."/>
            <person name="Syvaenen A.C."/>
            <person name="Tozaki T."/>
            <person name="Valberg S.J."/>
            <person name="Vaudin M."/>
            <person name="White J.R."/>
            <person name="Zody M.C."/>
            <person name="Lander E.S."/>
            <person name="Lindblad-Toh K."/>
        </authorList>
    </citation>
    <scope>NUCLEOTIDE SEQUENCE [LARGE SCALE GENOMIC DNA]</scope>
    <source>
        <strain evidence="12 13">Thoroughbred</strain>
    </source>
</reference>
<sequence>MNTSIPYQQNPYSPRGSSSVIQCYRCGDTCKGEVVRVHNNHFHIRCFTCQVCGCGLAQSGFFFKNQEYICTQDYQQLYGTRCDSCRDFITGEVISALGRTYHPKCFVCSLCRKPFPIGDKVTFSGKECVCQTCSQSMTSSKPIKIRGPSHCAGCKEEIKHGQSLLALDKQWHVSCFKCQTCSVILTGEYISKDGVPYCESDYHSQFGIKCETCDRYISGRVLEAGGKHYHPICARCVRCHQMFTEGEEMYLTGSEVWHPICKQAARAEKKLKHRRTSETSISPPGSSIGSPNRVICDIYENLDLRQRRASSPGYIDSPTYSRQGMSPTFSRSPHHYYRSAGESNIYRKPPIYKRHGDLSTATKSKTSEDISQASKYSPAYSPDPYYAAESEYWTYHGSPKVPRARRFSSGGEEDDFDRSMHKLQSGIGRLILKEEMKARSSSYADPWTPPRSSTSSREALHTAGYEMSLNGSPRSHYLADSDPLISKSASLPAYRRNGLHRIYPYELLLVTTRGRNRLPKDVDRTRLERHLSQEEFYQVFGMTISEFDRLALWKRNELKKQARLF</sequence>
<dbReference type="SMART" id="SM00153">
    <property type="entry name" value="VHP"/>
    <property type="match status" value="1"/>
</dbReference>
<evidence type="ECO:0000259" key="11">
    <source>
        <dbReference type="PROSITE" id="PS51089"/>
    </source>
</evidence>
<dbReference type="PANTHER" id="PTHR24213:SF0">
    <property type="entry name" value="ACTIN-BINDING LIM PROTEIN 3"/>
    <property type="match status" value="1"/>
</dbReference>
<dbReference type="CDD" id="cd09329">
    <property type="entry name" value="LIM3_abLIM"/>
    <property type="match status" value="1"/>
</dbReference>
<dbReference type="InterPro" id="IPR032402">
    <property type="entry name" value="AbLIM_anchor"/>
</dbReference>
<dbReference type="PROSITE" id="PS51089">
    <property type="entry name" value="HP"/>
    <property type="match status" value="1"/>
</dbReference>
<dbReference type="InterPro" id="IPR003128">
    <property type="entry name" value="Villin_headpiece"/>
</dbReference>
<evidence type="ECO:0000256" key="3">
    <source>
        <dbReference type="ARBA" id="ARBA00022553"/>
    </source>
</evidence>
<dbReference type="Pfam" id="PF00412">
    <property type="entry name" value="LIM"/>
    <property type="match status" value="4"/>
</dbReference>
<evidence type="ECO:0000256" key="7">
    <source>
        <dbReference type="ARBA" id="ARBA00023038"/>
    </source>
</evidence>
<feature type="domain" description="HP" evidence="11">
    <location>
        <begin position="497"/>
        <end position="565"/>
    </location>
</feature>
<feature type="domain" description="LIM zinc-binding" evidence="10">
    <location>
        <begin position="81"/>
        <end position="140"/>
    </location>
</feature>
<dbReference type="SUPFAM" id="SSF47050">
    <property type="entry name" value="VHP, Villin headpiece domain"/>
    <property type="match status" value="1"/>
</dbReference>
<dbReference type="InterPro" id="IPR001781">
    <property type="entry name" value="Znf_LIM"/>
</dbReference>
<evidence type="ECO:0000313" key="14">
    <source>
        <dbReference type="VGNC" id="VGNC:14953"/>
    </source>
</evidence>
<dbReference type="PROSITE" id="PS00478">
    <property type="entry name" value="LIM_DOMAIN_1"/>
    <property type="match status" value="3"/>
</dbReference>
<dbReference type="GO" id="GO:0046872">
    <property type="term" value="F:metal ion binding"/>
    <property type="evidence" value="ECO:0007669"/>
    <property type="project" value="UniProtKB-KW"/>
</dbReference>
<keyword evidence="3" id="KW-0597">Phosphoprotein</keyword>
<dbReference type="InterPro" id="IPR051618">
    <property type="entry name" value="Actin-binding_LIM"/>
</dbReference>
<dbReference type="Pfam" id="PF16182">
    <property type="entry name" value="AbLIM_anchor"/>
    <property type="match status" value="1"/>
</dbReference>
<dbReference type="VGNC" id="VGNC:14953">
    <property type="gene designation" value="ABLIM3"/>
</dbReference>
<dbReference type="PROSITE" id="PS50023">
    <property type="entry name" value="LIM_DOMAIN_2"/>
    <property type="match status" value="3"/>
</dbReference>
<keyword evidence="13" id="KW-1185">Reference proteome</keyword>
<dbReference type="Gene3D" id="2.10.110.10">
    <property type="entry name" value="Cysteine Rich Protein"/>
    <property type="match status" value="4"/>
</dbReference>
<reference evidence="12" key="2">
    <citation type="submission" date="2025-08" db="UniProtKB">
        <authorList>
            <consortium name="Ensembl"/>
        </authorList>
    </citation>
    <scope>IDENTIFICATION</scope>
    <source>
        <strain evidence="12">Thoroughbred</strain>
    </source>
</reference>
<gene>
    <name evidence="12 14" type="primary">ABLIM3</name>
</gene>
<dbReference type="GO" id="GO:0003779">
    <property type="term" value="F:actin binding"/>
    <property type="evidence" value="ECO:0007669"/>
    <property type="project" value="InterPro"/>
</dbReference>
<keyword evidence="2" id="KW-0963">Cytoplasm</keyword>
<keyword evidence="4 8" id="KW-0479">Metal-binding</keyword>
<feature type="compositionally biased region" description="Polar residues" evidence="9">
    <location>
        <begin position="359"/>
        <end position="372"/>
    </location>
</feature>
<dbReference type="AlphaFoldDB" id="A0A3Q2IAJ7"/>
<keyword evidence="6 8" id="KW-0862">Zinc</keyword>
<dbReference type="FunFam" id="2.10.110.10:FF:000003">
    <property type="entry name" value="actin-binding LIM protein 1 isoform X1"/>
    <property type="match status" value="1"/>
</dbReference>
<evidence type="ECO:0000256" key="2">
    <source>
        <dbReference type="ARBA" id="ARBA00022490"/>
    </source>
</evidence>